<evidence type="ECO:0000313" key="3">
    <source>
        <dbReference type="EMBL" id="ELZ05768.1"/>
    </source>
</evidence>
<reference evidence="3 4" key="1">
    <citation type="journal article" date="2014" name="PLoS Genet.">
        <title>Phylogenetically driven sequencing of extremely halophilic archaea reveals strategies for static and dynamic osmo-response.</title>
        <authorList>
            <person name="Becker E.A."/>
            <person name="Seitzer P.M."/>
            <person name="Tritt A."/>
            <person name="Larsen D."/>
            <person name="Krusor M."/>
            <person name="Yao A.I."/>
            <person name="Wu D."/>
            <person name="Madern D."/>
            <person name="Eisen J.A."/>
            <person name="Darling A.E."/>
            <person name="Facciotti M.T."/>
        </authorList>
    </citation>
    <scope>NUCLEOTIDE SEQUENCE [LARGE SCALE GENOMIC DNA]</scope>
    <source>
        <strain evidence="3 4">DSM 13077</strain>
    </source>
</reference>
<protein>
    <recommendedName>
        <fullName evidence="2">DUF8115 domain-containing protein</fullName>
    </recommendedName>
</protein>
<dbReference type="AlphaFoldDB" id="M0B668"/>
<accession>M0B668</accession>
<gene>
    <name evidence="3" type="ORF">C480_10235</name>
</gene>
<dbReference type="InterPro" id="IPR058428">
    <property type="entry name" value="DUF8115"/>
</dbReference>
<evidence type="ECO:0000259" key="2">
    <source>
        <dbReference type="Pfam" id="PF26424"/>
    </source>
</evidence>
<keyword evidence="4" id="KW-1185">Reference proteome</keyword>
<dbReference type="RefSeq" id="WP_006665511.1">
    <property type="nucleotide sequence ID" value="NZ_AOIP01000022.1"/>
</dbReference>
<organism evidence="3 4">
    <name type="scientific">Natrialba aegyptia DSM 13077</name>
    <dbReference type="NCBI Taxonomy" id="1227491"/>
    <lineage>
        <taxon>Archaea</taxon>
        <taxon>Methanobacteriati</taxon>
        <taxon>Methanobacteriota</taxon>
        <taxon>Stenosarchaea group</taxon>
        <taxon>Halobacteria</taxon>
        <taxon>Halobacteriales</taxon>
        <taxon>Natrialbaceae</taxon>
        <taxon>Natrialba</taxon>
    </lineage>
</organism>
<dbReference type="Proteomes" id="UP000011591">
    <property type="component" value="Unassembled WGS sequence"/>
</dbReference>
<dbReference type="PATRIC" id="fig|1227491.4.peg.2105"/>
<evidence type="ECO:0000313" key="4">
    <source>
        <dbReference type="Proteomes" id="UP000011591"/>
    </source>
</evidence>
<evidence type="ECO:0000256" key="1">
    <source>
        <dbReference type="SAM" id="MobiDB-lite"/>
    </source>
</evidence>
<comment type="caution">
    <text evidence="3">The sequence shown here is derived from an EMBL/GenBank/DDBJ whole genome shotgun (WGS) entry which is preliminary data.</text>
</comment>
<sequence>MTDDQKKAEALLQGQTEQSRHETEPTDDQTDDELPELEDAIADAYEQIDDGDLSSNLTLRDENLAALFHGLEDADRLAEIGAAAAGELDRDTEHVDTRAATLRLLVRIGLETVDEDVIQAGKDGKRLFLESQTDEF</sequence>
<feature type="domain" description="DUF8115" evidence="2">
    <location>
        <begin position="1"/>
        <end position="132"/>
    </location>
</feature>
<feature type="region of interest" description="Disordered" evidence="1">
    <location>
        <begin position="1"/>
        <end position="33"/>
    </location>
</feature>
<proteinExistence type="predicted"/>
<name>M0B668_9EURY</name>
<dbReference type="OrthoDB" id="205478at2157"/>
<dbReference type="EMBL" id="AOIP01000022">
    <property type="protein sequence ID" value="ELZ05768.1"/>
    <property type="molecule type" value="Genomic_DNA"/>
</dbReference>
<dbReference type="Pfam" id="PF26424">
    <property type="entry name" value="DUF8115"/>
    <property type="match status" value="1"/>
</dbReference>